<keyword evidence="3" id="KW-0663">Pyridoxal phosphate</keyword>
<evidence type="ECO:0000256" key="4">
    <source>
        <dbReference type="NCBIfam" id="TIGR00260"/>
    </source>
</evidence>
<dbReference type="Gene3D" id="3.40.50.1100">
    <property type="match status" value="2"/>
</dbReference>
<evidence type="ECO:0000313" key="6">
    <source>
        <dbReference type="Proteomes" id="UP000188993"/>
    </source>
</evidence>
<evidence type="ECO:0000256" key="3">
    <source>
        <dbReference type="ARBA" id="ARBA00022898"/>
    </source>
</evidence>
<dbReference type="InterPro" id="IPR004450">
    <property type="entry name" value="Thr_synthase-like"/>
</dbReference>
<accession>A0A1S6IQ62</accession>
<dbReference type="InterPro" id="IPR036052">
    <property type="entry name" value="TrpB-like_PALP_sf"/>
</dbReference>
<keyword evidence="6" id="KW-1185">Reference proteome</keyword>
<evidence type="ECO:0000256" key="2">
    <source>
        <dbReference type="ARBA" id="ARBA00005517"/>
    </source>
</evidence>
<dbReference type="SUPFAM" id="SSF53686">
    <property type="entry name" value="Tryptophan synthase beta subunit-like PLP-dependent enzymes"/>
    <property type="match status" value="1"/>
</dbReference>
<dbReference type="NCBIfam" id="TIGR00260">
    <property type="entry name" value="thrC"/>
    <property type="match status" value="1"/>
</dbReference>
<dbReference type="Proteomes" id="UP000188993">
    <property type="component" value="Chromosome"/>
</dbReference>
<dbReference type="GO" id="GO:0005737">
    <property type="term" value="C:cytoplasm"/>
    <property type="evidence" value="ECO:0007669"/>
    <property type="project" value="TreeGrafter"/>
</dbReference>
<keyword evidence="5" id="KW-0456">Lyase</keyword>
<comment type="cofactor">
    <cofactor evidence="1">
        <name>pyridoxal 5'-phosphate</name>
        <dbReference type="ChEBI" id="CHEBI:597326"/>
    </cofactor>
</comment>
<reference evidence="5 6" key="1">
    <citation type="journal article" date="2014" name="Int. J. Syst. Evol. Microbiol.">
        <title>Jeotgalibaca dankookensis gen. nov., sp. nov., a member of the family Carnobacteriaceae, isolated from seujeot (Korean traditional food).</title>
        <authorList>
            <person name="Lee D.G."/>
            <person name="Trujillo M.E."/>
            <person name="Kang H."/>
            <person name="Ahn T.Y."/>
        </authorList>
    </citation>
    <scope>NUCLEOTIDE SEQUENCE [LARGE SCALE GENOMIC DNA]</scope>
    <source>
        <strain evidence="5 6">EX-07</strain>
    </source>
</reference>
<comment type="similarity">
    <text evidence="2">Belongs to the threonine synthase family.</text>
</comment>
<dbReference type="Pfam" id="PF24857">
    <property type="entry name" value="THR4_C"/>
    <property type="match status" value="1"/>
</dbReference>
<evidence type="ECO:0000313" key="5">
    <source>
        <dbReference type="EMBL" id="AQS53695.1"/>
    </source>
</evidence>
<dbReference type="STRING" id="708126.BW727_101328"/>
<dbReference type="PANTHER" id="PTHR43515:SF1">
    <property type="entry name" value="THREONINE SYNTHASE-LIKE 1"/>
    <property type="match status" value="1"/>
</dbReference>
<proteinExistence type="inferred from homology"/>
<dbReference type="EC" id="4.2.3.1" evidence="4"/>
<dbReference type="GO" id="GO:0004795">
    <property type="term" value="F:threonine synthase activity"/>
    <property type="evidence" value="ECO:0007669"/>
    <property type="project" value="UniProtKB-UniRule"/>
</dbReference>
<sequence length="340" mass="38303">MDGFSNVPGTRIIFFYPKDGVSEFQERQMLTQSGHNVSVIAVEGNFDEAQNEVKNLFVDEKLKKELTENNLIFSSANSINIGRLIPQIVYYIHTYGKLLNDKRIQAGDFMNVTIPTGNFGNILAAYYAQQMGLPIKKLIVASNENNVLSDFFHSGIYNRKREFIRTHSPSMDILVSSNLERLLYHLSNNTDTVKNYMTALSNDGFYEVTAEIIAKAKDFYADFASEIDVLQEIKRVFDETGYLLDPHTAVASIVAEKHNDHLPMIIAATASLYKFPKTVLTALDVDLKSSTLESALLHLAKLNKQTLPLSVEKALYDDFLHHTSIPISKMKQAVLEKLNL</sequence>
<evidence type="ECO:0000256" key="1">
    <source>
        <dbReference type="ARBA" id="ARBA00001933"/>
    </source>
</evidence>
<dbReference type="AlphaFoldDB" id="A0A1S6IQ62"/>
<dbReference type="KEGG" id="jda:BW727_101328"/>
<dbReference type="GO" id="GO:0009088">
    <property type="term" value="P:threonine biosynthetic process"/>
    <property type="evidence" value="ECO:0007669"/>
    <property type="project" value="UniProtKB-UniRule"/>
</dbReference>
<organism evidence="5 6">
    <name type="scientific">Jeotgalibaca dankookensis</name>
    <dbReference type="NCBI Taxonomy" id="708126"/>
    <lineage>
        <taxon>Bacteria</taxon>
        <taxon>Bacillati</taxon>
        <taxon>Bacillota</taxon>
        <taxon>Bacilli</taxon>
        <taxon>Lactobacillales</taxon>
        <taxon>Carnobacteriaceae</taxon>
        <taxon>Jeotgalibaca</taxon>
    </lineage>
</organism>
<name>A0A1S6IQ62_9LACT</name>
<protein>
    <recommendedName>
        <fullName evidence="4">Threonine synthase</fullName>
        <ecNumber evidence="4">4.2.3.1</ecNumber>
    </recommendedName>
</protein>
<dbReference type="PANTHER" id="PTHR43515">
    <property type="entry name" value="THREONINE SYNTHASE-LIKE 1"/>
    <property type="match status" value="1"/>
</dbReference>
<dbReference type="EMBL" id="CP019728">
    <property type="protein sequence ID" value="AQS53695.1"/>
    <property type="molecule type" value="Genomic_DNA"/>
</dbReference>
<gene>
    <name evidence="5" type="primary">thrC</name>
    <name evidence="5" type="ORF">BW727_101328</name>
</gene>